<dbReference type="RefSeq" id="WP_053994659.1">
    <property type="nucleotide sequence ID" value="NZ_CP065643.1"/>
</dbReference>
<dbReference type="STRING" id="33935.ADM90_09140"/>
<reference evidence="4 5" key="1">
    <citation type="submission" date="2015-07" db="EMBL/GenBank/DDBJ databases">
        <title>Genome sequencing project for genomic taxonomy and phylogenomics of Bacillus-like bacteria.</title>
        <authorList>
            <person name="Liu B."/>
            <person name="Wang J."/>
            <person name="Zhu Y."/>
            <person name="Liu G."/>
            <person name="Chen Q."/>
            <person name="Chen Z."/>
            <person name="Che J."/>
            <person name="Ge C."/>
            <person name="Shi H."/>
            <person name="Pan Z."/>
            <person name="Liu X."/>
        </authorList>
    </citation>
    <scope>NUCLEOTIDE SEQUENCE [LARGE SCALE GENOMIC DNA]</scope>
    <source>
        <strain evidence="4 5">DSM 54</strain>
    </source>
</reference>
<sequence>MKKKNLFLMATTAMLMTPALCVGFNPVTAEASTTFKDVKSSHWAYGDISKVAQKGYLKGYEDGTFRPSNQVTRSEFAAILSRILGVEATKKNSFSDVPSNHWAYDSINKGISAGFIEAGTGKFEPNKAMTRAEMATWLTKGLASKHSEYTTIVNTMAKSDLTLIPIPETYKGGVNKKDLPYIGVAIGTGLLNGYSDSTFKPNGNTTRAEVASIITRYLNVIEKKPTDFSELQELVEVAETGTNMVTVANIKVHEQSDGTFMDLRKEWYEQRSGIGKARVNRTILVDTTNPKNIKGVYRYMFTASSFNAQVMDKEPVYLAFNEHVFVASKSTPNALDYTMESNKPELLNSTVDPIPSYKSFGFPEGSIYSVNQWSDELNKQVNGWNIKPGDEVTMWFSSWVDKFNDADFYTISHLVNGKSYTFMSPL</sequence>
<evidence type="ECO:0000256" key="1">
    <source>
        <dbReference type="ARBA" id="ARBA00022729"/>
    </source>
</evidence>
<feature type="domain" description="SLH" evidence="3">
    <location>
        <begin position="31"/>
        <end position="94"/>
    </location>
</feature>
<proteinExistence type="predicted"/>
<gene>
    <name evidence="4" type="ORF">ADM90_09140</name>
</gene>
<dbReference type="OrthoDB" id="2739392at2"/>
<feature type="domain" description="SLH" evidence="3">
    <location>
        <begin position="95"/>
        <end position="152"/>
    </location>
</feature>
<dbReference type="InterPro" id="IPR051465">
    <property type="entry name" value="Cell_Envelope_Struct_Comp"/>
</dbReference>
<keyword evidence="5" id="KW-1185">Reference proteome</keyword>
<dbReference type="PANTHER" id="PTHR43308">
    <property type="entry name" value="OUTER MEMBRANE PROTEIN ALPHA-RELATED"/>
    <property type="match status" value="1"/>
</dbReference>
<dbReference type="PANTHER" id="PTHR43308:SF5">
    <property type="entry name" value="S-LAYER PROTEIN _ PEPTIDOGLYCAN ENDO-BETA-N-ACETYLGLUCOSAMINIDASE"/>
    <property type="match status" value="1"/>
</dbReference>
<dbReference type="PATRIC" id="fig|33935.3.peg.1314"/>
<dbReference type="EMBL" id="LGCI01000005">
    <property type="protein sequence ID" value="KOY83416.1"/>
    <property type="molecule type" value="Genomic_DNA"/>
</dbReference>
<organism evidence="4 5">
    <name type="scientific">Lysinibacillus macroides</name>
    <dbReference type="NCBI Taxonomy" id="33935"/>
    <lineage>
        <taxon>Bacteria</taxon>
        <taxon>Bacillati</taxon>
        <taxon>Bacillota</taxon>
        <taxon>Bacilli</taxon>
        <taxon>Bacillales</taxon>
        <taxon>Bacillaceae</taxon>
        <taxon>Lysinibacillus</taxon>
    </lineage>
</organism>
<evidence type="ECO:0000256" key="2">
    <source>
        <dbReference type="SAM" id="SignalP"/>
    </source>
</evidence>
<feature type="signal peptide" evidence="2">
    <location>
        <begin position="1"/>
        <end position="29"/>
    </location>
</feature>
<keyword evidence="1 2" id="KW-0732">Signal</keyword>
<name>A0A0M9DMF6_9BACI</name>
<feature type="chain" id="PRO_5038981824" description="SLH domain-containing protein" evidence="2">
    <location>
        <begin position="30"/>
        <end position="426"/>
    </location>
</feature>
<comment type="caution">
    <text evidence="4">The sequence shown here is derived from an EMBL/GenBank/DDBJ whole genome shotgun (WGS) entry which is preliminary data.</text>
</comment>
<feature type="domain" description="SLH" evidence="3">
    <location>
        <begin position="165"/>
        <end position="228"/>
    </location>
</feature>
<dbReference type="Pfam" id="PF00395">
    <property type="entry name" value="SLH"/>
    <property type="match status" value="3"/>
</dbReference>
<evidence type="ECO:0000259" key="3">
    <source>
        <dbReference type="PROSITE" id="PS51272"/>
    </source>
</evidence>
<accession>A0A0M9DMF6</accession>
<evidence type="ECO:0000313" key="5">
    <source>
        <dbReference type="Proteomes" id="UP000037977"/>
    </source>
</evidence>
<evidence type="ECO:0000313" key="4">
    <source>
        <dbReference type="EMBL" id="KOY83416.1"/>
    </source>
</evidence>
<dbReference type="Proteomes" id="UP000037977">
    <property type="component" value="Unassembled WGS sequence"/>
</dbReference>
<dbReference type="InterPro" id="IPR001119">
    <property type="entry name" value="SLH_dom"/>
</dbReference>
<protein>
    <recommendedName>
        <fullName evidence="3">SLH domain-containing protein</fullName>
    </recommendedName>
</protein>
<dbReference type="PROSITE" id="PS51272">
    <property type="entry name" value="SLH"/>
    <property type="match status" value="3"/>
</dbReference>
<dbReference type="AlphaFoldDB" id="A0A0M9DMF6"/>